<keyword evidence="3 8" id="KW-0479">Metal-binding</keyword>
<evidence type="ECO:0000313" key="10">
    <source>
        <dbReference type="EMBL" id="CDO94098.1"/>
    </source>
</evidence>
<name>A0A0A8L7C0_9SACH</name>
<gene>
    <name evidence="10" type="ORF">KLDO_g2380</name>
</gene>
<dbReference type="EMBL" id="CCBQ010000033">
    <property type="protein sequence ID" value="CDO94098.1"/>
    <property type="molecule type" value="Genomic_DNA"/>
</dbReference>
<dbReference type="GO" id="GO:0006147">
    <property type="term" value="P:guanine catabolic process"/>
    <property type="evidence" value="ECO:0007669"/>
    <property type="project" value="UniProtKB-UniRule"/>
</dbReference>
<feature type="domain" description="Amidohydrolase-related" evidence="9">
    <location>
        <begin position="104"/>
        <end position="492"/>
    </location>
</feature>
<dbReference type="GO" id="GO:0008892">
    <property type="term" value="F:guanine deaminase activity"/>
    <property type="evidence" value="ECO:0007669"/>
    <property type="project" value="UniProtKB-UniRule"/>
</dbReference>
<accession>A0A0A8L7C0</accession>
<evidence type="ECO:0000313" key="11">
    <source>
        <dbReference type="Proteomes" id="UP000031516"/>
    </source>
</evidence>
<dbReference type="PANTHER" id="PTHR11271">
    <property type="entry name" value="GUANINE DEAMINASE"/>
    <property type="match status" value="1"/>
</dbReference>
<dbReference type="Gene3D" id="3.20.20.140">
    <property type="entry name" value="Metal-dependent hydrolases"/>
    <property type="match status" value="1"/>
</dbReference>
<evidence type="ECO:0000256" key="4">
    <source>
        <dbReference type="ARBA" id="ARBA00022801"/>
    </source>
</evidence>
<evidence type="ECO:0000256" key="5">
    <source>
        <dbReference type="ARBA" id="ARBA00022833"/>
    </source>
</evidence>
<evidence type="ECO:0000256" key="2">
    <source>
        <dbReference type="ARBA" id="ARBA00006745"/>
    </source>
</evidence>
<comment type="caution">
    <text evidence="10">The sequence shown here is derived from an EMBL/GenBank/DDBJ whole genome shotgun (WGS) entry which is preliminary data.</text>
</comment>
<dbReference type="UniPathway" id="UPA00603">
    <property type="reaction ID" value="UER00660"/>
</dbReference>
<evidence type="ECO:0000259" key="9">
    <source>
        <dbReference type="Pfam" id="PF01979"/>
    </source>
</evidence>
<sequence>MAPVTTNSQISCEETFINELPHTEEVKIIVHYGDFLDTPALGELRIRLNCAVGVCNATGVILFVEENCDDPLMTALAYDPYLKNFEVHVISNKASEDAGSASFYFPGFVDTHIHASQYPNCGIFGDSTLLDWLETYTFPLESSLSDENAAALTYNAVISQTLKHGTTCAAYYTTIHTNSSKIMADLCKLKGQRAFVGKVCMDQHSPSYYQETIQECKESSLELVKYILDELNSPLVRPIITPRFAITCSSEMMTFLADVAEQFDVPIQTHLNENTSEIEFVKELFKDCESYTDVYRKHGLLNEKTVLAHCVHLEETEIKLIKEASAGISHCPISNSSLTSGECRVKELLKTGLKVGLGSDVSGGFTVSILENARQALLVSRHLAMTMDDSTKKEEVKLSVADVLYLATMGGAKVLNLCGKIGTFDVGKEFDAQLIDLFADKTNVSIFPWQRVDKERLHSNGKDRVKMENIVAKWLFNGDDRNIKSVWIGGKLRHQN</sequence>
<proteinExistence type="inferred from homology"/>
<protein>
    <recommendedName>
        <fullName evidence="8">Guanine deaminase</fullName>
        <shortName evidence="8">Guanase</shortName>
        <ecNumber evidence="8">3.5.4.3</ecNumber>
    </recommendedName>
    <alternativeName>
        <fullName evidence="8">Guanine aminohydrolase</fullName>
    </alternativeName>
</protein>
<evidence type="ECO:0000256" key="6">
    <source>
        <dbReference type="ARBA" id="ARBA00051148"/>
    </source>
</evidence>
<dbReference type="OrthoDB" id="194468at2759"/>
<evidence type="ECO:0000256" key="8">
    <source>
        <dbReference type="RuleBase" id="RU366009"/>
    </source>
</evidence>
<comment type="pathway">
    <text evidence="1 8">Purine metabolism; guanine degradation; xanthine from guanine: step 1/1.</text>
</comment>
<keyword evidence="11" id="KW-1185">Reference proteome</keyword>
<keyword evidence="5 8" id="KW-0862">Zinc</keyword>
<dbReference type="EC" id="3.5.4.3" evidence="8"/>
<dbReference type="InterPro" id="IPR011059">
    <property type="entry name" value="Metal-dep_hydrolase_composite"/>
</dbReference>
<dbReference type="PANTHER" id="PTHR11271:SF6">
    <property type="entry name" value="GUANINE DEAMINASE"/>
    <property type="match status" value="1"/>
</dbReference>
<evidence type="ECO:0000256" key="1">
    <source>
        <dbReference type="ARBA" id="ARBA00004984"/>
    </source>
</evidence>
<evidence type="ECO:0000256" key="7">
    <source>
        <dbReference type="ARBA" id="ARBA00056079"/>
    </source>
</evidence>
<organism evidence="10 11">
    <name type="scientific">Kluyveromyces dobzhanskii CBS 2104</name>
    <dbReference type="NCBI Taxonomy" id="1427455"/>
    <lineage>
        <taxon>Eukaryota</taxon>
        <taxon>Fungi</taxon>
        <taxon>Dikarya</taxon>
        <taxon>Ascomycota</taxon>
        <taxon>Saccharomycotina</taxon>
        <taxon>Saccharomycetes</taxon>
        <taxon>Saccharomycetales</taxon>
        <taxon>Saccharomycetaceae</taxon>
        <taxon>Kluyveromyces</taxon>
    </lineage>
</organism>
<dbReference type="GO" id="GO:0005829">
    <property type="term" value="C:cytosol"/>
    <property type="evidence" value="ECO:0007669"/>
    <property type="project" value="TreeGrafter"/>
</dbReference>
<dbReference type="InterPro" id="IPR032466">
    <property type="entry name" value="Metal_Hydrolase"/>
</dbReference>
<evidence type="ECO:0000256" key="3">
    <source>
        <dbReference type="ARBA" id="ARBA00022723"/>
    </source>
</evidence>
<dbReference type="Gene3D" id="2.30.40.10">
    <property type="entry name" value="Urease, subunit C, domain 1"/>
    <property type="match status" value="1"/>
</dbReference>
<dbReference type="InterPro" id="IPR006680">
    <property type="entry name" value="Amidohydro-rel"/>
</dbReference>
<dbReference type="GO" id="GO:0008270">
    <property type="term" value="F:zinc ion binding"/>
    <property type="evidence" value="ECO:0007669"/>
    <property type="project" value="UniProtKB-UniRule"/>
</dbReference>
<dbReference type="Pfam" id="PF01979">
    <property type="entry name" value="Amidohydro_1"/>
    <property type="match status" value="1"/>
</dbReference>
<dbReference type="NCBIfam" id="TIGR02967">
    <property type="entry name" value="guan_deamin"/>
    <property type="match status" value="1"/>
</dbReference>
<comment type="catalytic activity">
    <reaction evidence="6 8">
        <text>guanine + H2O + H(+) = xanthine + NH4(+)</text>
        <dbReference type="Rhea" id="RHEA:14665"/>
        <dbReference type="ChEBI" id="CHEBI:15377"/>
        <dbReference type="ChEBI" id="CHEBI:15378"/>
        <dbReference type="ChEBI" id="CHEBI:16235"/>
        <dbReference type="ChEBI" id="CHEBI:17712"/>
        <dbReference type="ChEBI" id="CHEBI:28938"/>
        <dbReference type="EC" id="3.5.4.3"/>
    </reaction>
</comment>
<comment type="similarity">
    <text evidence="2 8">Belongs to the metallo-dependent hydrolases superfamily. ATZ/TRZ family.</text>
</comment>
<dbReference type="InterPro" id="IPR014311">
    <property type="entry name" value="Guanine_deaminase"/>
</dbReference>
<comment type="function">
    <text evidence="7 8">Catalyzes the hydrolytic deamination of guanine, producing xanthine and ammonia.</text>
</comment>
<dbReference type="SUPFAM" id="SSF51556">
    <property type="entry name" value="Metallo-dependent hydrolases"/>
    <property type="match status" value="1"/>
</dbReference>
<comment type="cofactor">
    <cofactor evidence="8">
        <name>Zn(2+)</name>
        <dbReference type="ChEBI" id="CHEBI:29105"/>
    </cofactor>
    <text evidence="8">Binds 1 zinc ion per subunit.</text>
</comment>
<reference evidence="10 11" key="1">
    <citation type="submission" date="2014-03" db="EMBL/GenBank/DDBJ databases">
        <title>The genome of Kluyveromyces dobzhanskii.</title>
        <authorList>
            <person name="Nystedt B."/>
            <person name="Astrom S."/>
        </authorList>
    </citation>
    <scope>NUCLEOTIDE SEQUENCE [LARGE SCALE GENOMIC DNA]</scope>
    <source>
        <strain evidence="10 11">CBS 2104</strain>
    </source>
</reference>
<dbReference type="Proteomes" id="UP000031516">
    <property type="component" value="Unassembled WGS sequence"/>
</dbReference>
<dbReference type="AlphaFoldDB" id="A0A0A8L7C0"/>
<keyword evidence="4 8" id="KW-0378">Hydrolase</keyword>
<dbReference type="FunFam" id="3.20.20.140:FF:000022">
    <property type="entry name" value="Guanine deaminase"/>
    <property type="match status" value="1"/>
</dbReference>
<dbReference type="InterPro" id="IPR051607">
    <property type="entry name" value="Metallo-dep_hydrolases"/>
</dbReference>